<comment type="caution">
    <text evidence="1">The sequence shown here is derived from an EMBL/GenBank/DDBJ whole genome shotgun (WGS) entry which is preliminary data.</text>
</comment>
<accession>A0A8H6SWR8</accession>
<gene>
    <name evidence="1" type="ORF">MIND_00531900</name>
</gene>
<dbReference type="AlphaFoldDB" id="A0A8H6SWR8"/>
<evidence type="ECO:0000313" key="2">
    <source>
        <dbReference type="Proteomes" id="UP000636479"/>
    </source>
</evidence>
<dbReference type="RefSeq" id="XP_037222397.1">
    <property type="nucleotide sequence ID" value="XM_037362105.1"/>
</dbReference>
<name>A0A8H6SWR8_9AGAR</name>
<sequence length="164" mass="19161">MARLLPFIADTDNNDILQYTVVAGVALIAGLRFLIQPLLPHFCMDDIEHVIRETKDIFDKAQEEHLFRDRVPRLDIQLRLSRAQEEQSYLRSRVLDEHGLSCSAREYLFILSDLARQLRRCRRQAKAIQLCLLRSIEDERRGRHCERVEEIAAVLSSARFRSSD</sequence>
<dbReference type="EMBL" id="JACAZF010000004">
    <property type="protein sequence ID" value="KAF7307378.1"/>
    <property type="molecule type" value="Genomic_DNA"/>
</dbReference>
<organism evidence="1 2">
    <name type="scientific">Mycena indigotica</name>
    <dbReference type="NCBI Taxonomy" id="2126181"/>
    <lineage>
        <taxon>Eukaryota</taxon>
        <taxon>Fungi</taxon>
        <taxon>Dikarya</taxon>
        <taxon>Basidiomycota</taxon>
        <taxon>Agaricomycotina</taxon>
        <taxon>Agaricomycetes</taxon>
        <taxon>Agaricomycetidae</taxon>
        <taxon>Agaricales</taxon>
        <taxon>Marasmiineae</taxon>
        <taxon>Mycenaceae</taxon>
        <taxon>Mycena</taxon>
    </lineage>
</organism>
<dbReference type="GeneID" id="59344621"/>
<proteinExistence type="predicted"/>
<keyword evidence="2" id="KW-1185">Reference proteome</keyword>
<dbReference type="Proteomes" id="UP000636479">
    <property type="component" value="Unassembled WGS sequence"/>
</dbReference>
<dbReference type="OrthoDB" id="3001982at2759"/>
<reference evidence="1" key="1">
    <citation type="submission" date="2020-05" db="EMBL/GenBank/DDBJ databases">
        <title>Mycena genomes resolve the evolution of fungal bioluminescence.</title>
        <authorList>
            <person name="Tsai I.J."/>
        </authorList>
    </citation>
    <scope>NUCLEOTIDE SEQUENCE</scope>
    <source>
        <strain evidence="1">171206Taipei</strain>
    </source>
</reference>
<protein>
    <submittedName>
        <fullName evidence="1">Uncharacterized protein</fullName>
    </submittedName>
</protein>
<evidence type="ECO:0000313" key="1">
    <source>
        <dbReference type="EMBL" id="KAF7307378.1"/>
    </source>
</evidence>